<dbReference type="SUPFAM" id="SSF53335">
    <property type="entry name" value="S-adenosyl-L-methionine-dependent methyltransferases"/>
    <property type="match status" value="1"/>
</dbReference>
<evidence type="ECO:0000256" key="1">
    <source>
        <dbReference type="SAM" id="MobiDB-lite"/>
    </source>
</evidence>
<proteinExistence type="predicted"/>
<feature type="compositionally biased region" description="Basic and acidic residues" evidence="1">
    <location>
        <begin position="10"/>
        <end position="21"/>
    </location>
</feature>
<dbReference type="InterPro" id="IPR029063">
    <property type="entry name" value="SAM-dependent_MTases_sf"/>
</dbReference>
<accession>A0A9X2V7G0</accession>
<organism evidence="2 3">
    <name type="scientific">Salinibacter ruber</name>
    <dbReference type="NCBI Taxonomy" id="146919"/>
    <lineage>
        <taxon>Bacteria</taxon>
        <taxon>Pseudomonadati</taxon>
        <taxon>Rhodothermota</taxon>
        <taxon>Rhodothermia</taxon>
        <taxon>Rhodothermales</taxon>
        <taxon>Salinibacteraceae</taxon>
        <taxon>Salinibacter</taxon>
    </lineage>
</organism>
<evidence type="ECO:0000313" key="3">
    <source>
        <dbReference type="Proteomes" id="UP001155144"/>
    </source>
</evidence>
<dbReference type="Proteomes" id="UP001155144">
    <property type="component" value="Unassembled WGS sequence"/>
</dbReference>
<dbReference type="Pfam" id="PF13578">
    <property type="entry name" value="Methyltransf_24"/>
    <property type="match status" value="1"/>
</dbReference>
<comment type="caution">
    <text evidence="2">The sequence shown here is derived from an EMBL/GenBank/DDBJ whole genome shotgun (WGS) entry which is preliminary data.</text>
</comment>
<dbReference type="Gene3D" id="3.40.50.150">
    <property type="entry name" value="Vaccinia Virus protein VP39"/>
    <property type="match status" value="1"/>
</dbReference>
<gene>
    <name evidence="2" type="ORF">GGP45_003104</name>
</gene>
<protein>
    <submittedName>
        <fullName evidence="2">O-methyltransferase YrrM</fullName>
    </submittedName>
</protein>
<dbReference type="AlphaFoldDB" id="A0A9X2V7G0"/>
<dbReference type="EMBL" id="JANUBL010000009">
    <property type="protein sequence ID" value="MCS4122737.1"/>
    <property type="molecule type" value="Genomic_DNA"/>
</dbReference>
<dbReference type="RefSeq" id="WP_259040442.1">
    <property type="nucleotide sequence ID" value="NZ_JANUBL010000009.1"/>
</dbReference>
<sequence length="245" mass="27758">MNGDNLGEYLNEKSDNEKYGRSNEYSEGLEKEINRSRGTWSIDSTFARVIVNEIIEGGCRSVLELGAGGSSRLIATALSEGGGGSLTSVEQNPKWCEDDWEFVEKIDNVDSLLVQTDARWTLGYMGVYSYLEGEREILRDRGMYDLLVVDAPQHYYGREGAIPLSIDFMKKGGVILLDDARRRDEKWSIYKWLNTYPRISLDELSEESKGFAVLSVGEGKDKRFSITSFIKGVHHGINRIYAMYY</sequence>
<name>A0A9X2V7G0_9BACT</name>
<feature type="region of interest" description="Disordered" evidence="1">
    <location>
        <begin position="1"/>
        <end position="26"/>
    </location>
</feature>
<evidence type="ECO:0000313" key="2">
    <source>
        <dbReference type="EMBL" id="MCS4122737.1"/>
    </source>
</evidence>
<reference evidence="2" key="1">
    <citation type="submission" date="2022-08" db="EMBL/GenBank/DDBJ databases">
        <title>Genomic Encyclopedia of Type Strains, Phase V (KMG-V): Genome sequencing to study the core and pangenomes of soil and plant-associated prokaryotes.</title>
        <authorList>
            <person name="Whitman W."/>
        </authorList>
    </citation>
    <scope>NUCLEOTIDE SEQUENCE</scope>
    <source>
        <strain evidence="2">SP3026</strain>
    </source>
</reference>